<comment type="caution">
    <text evidence="4">The sequence shown here is derived from an EMBL/GenBank/DDBJ whole genome shotgun (WGS) entry which is preliminary data.</text>
</comment>
<keyword evidence="5" id="KW-1185">Reference proteome</keyword>
<dbReference type="Gene3D" id="3.40.630.10">
    <property type="entry name" value="Zn peptidases"/>
    <property type="match status" value="1"/>
</dbReference>
<dbReference type="VEuPathDB" id="VectorBase:LDEU012076"/>
<dbReference type="AlphaFoldDB" id="A0A443RXM6"/>
<organism evidence="4 5">
    <name type="scientific">Leptotrombidium deliense</name>
    <dbReference type="NCBI Taxonomy" id="299467"/>
    <lineage>
        <taxon>Eukaryota</taxon>
        <taxon>Metazoa</taxon>
        <taxon>Ecdysozoa</taxon>
        <taxon>Arthropoda</taxon>
        <taxon>Chelicerata</taxon>
        <taxon>Arachnida</taxon>
        <taxon>Acari</taxon>
        <taxon>Acariformes</taxon>
        <taxon>Trombidiformes</taxon>
        <taxon>Prostigmata</taxon>
        <taxon>Anystina</taxon>
        <taxon>Parasitengona</taxon>
        <taxon>Trombiculoidea</taxon>
        <taxon>Trombiculidae</taxon>
        <taxon>Leptotrombidium</taxon>
    </lineage>
</organism>
<dbReference type="PANTHER" id="PTHR12147">
    <property type="entry name" value="METALLOPEPTIDASE M28 FAMILY MEMBER"/>
    <property type="match status" value="1"/>
</dbReference>
<comment type="similarity">
    <text evidence="2">Belongs to the peptidase M28 family. M28B subfamily.</text>
</comment>
<comment type="cofactor">
    <cofactor evidence="1">
        <name>Zn(2+)</name>
        <dbReference type="ChEBI" id="CHEBI:29105"/>
    </cofactor>
</comment>
<feature type="domain" description="Peptidase M28" evidence="3">
    <location>
        <begin position="68"/>
        <end position="170"/>
    </location>
</feature>
<protein>
    <recommendedName>
        <fullName evidence="3">Peptidase M28 domain-containing protein</fullName>
    </recommendedName>
</protein>
<dbReference type="EMBL" id="NCKV01021184">
    <property type="protein sequence ID" value="RWS19964.1"/>
    <property type="molecule type" value="Genomic_DNA"/>
</dbReference>
<feature type="non-terminal residue" evidence="4">
    <location>
        <position position="1"/>
    </location>
</feature>
<dbReference type="Pfam" id="PF04389">
    <property type="entry name" value="Peptidase_M28"/>
    <property type="match status" value="1"/>
</dbReference>
<dbReference type="GO" id="GO:0006508">
    <property type="term" value="P:proteolysis"/>
    <property type="evidence" value="ECO:0007669"/>
    <property type="project" value="InterPro"/>
</dbReference>
<evidence type="ECO:0000256" key="1">
    <source>
        <dbReference type="ARBA" id="ARBA00001947"/>
    </source>
</evidence>
<dbReference type="SUPFAM" id="SSF53187">
    <property type="entry name" value="Zn-dependent exopeptidases"/>
    <property type="match status" value="1"/>
</dbReference>
<accession>A0A443RXM6</accession>
<dbReference type="STRING" id="299467.A0A443RXM6"/>
<dbReference type="PANTHER" id="PTHR12147:SF26">
    <property type="entry name" value="PEPTIDASE M28 DOMAIN-CONTAINING PROTEIN"/>
    <property type="match status" value="1"/>
</dbReference>
<dbReference type="Proteomes" id="UP000288716">
    <property type="component" value="Unassembled WGS sequence"/>
</dbReference>
<evidence type="ECO:0000313" key="4">
    <source>
        <dbReference type="EMBL" id="RWS19964.1"/>
    </source>
</evidence>
<reference evidence="4 5" key="1">
    <citation type="journal article" date="2018" name="Gigascience">
        <title>Genomes of trombidid mites reveal novel predicted allergens and laterally-transferred genes associated with secondary metabolism.</title>
        <authorList>
            <person name="Dong X."/>
            <person name="Chaisiri K."/>
            <person name="Xia D."/>
            <person name="Armstrong S.D."/>
            <person name="Fang Y."/>
            <person name="Donnelly M.J."/>
            <person name="Kadowaki T."/>
            <person name="McGarry J.W."/>
            <person name="Darby A.C."/>
            <person name="Makepeace B.L."/>
        </authorList>
    </citation>
    <scope>NUCLEOTIDE SEQUENCE [LARGE SCALE GENOMIC DNA]</scope>
    <source>
        <strain evidence="4">UoL-UT</strain>
    </source>
</reference>
<evidence type="ECO:0000256" key="2">
    <source>
        <dbReference type="ARBA" id="ARBA00005634"/>
    </source>
</evidence>
<sequence>DITLINKTLVALFSKQRNHEFDLAHKEKIRMAVTQLFQSYNLNTEIQKFDFTTYSDDRTKKAVAKNLIGILPSINYEKPGDRIIVVGAHYDTVYINPGIDDNGSGSVWVLEVARLISNYNKRFNATIYFVLFDQEETGLEGSVAFVDEYLIPKVIDRKKATFVGAYLADMLLLFDDKPNVQVLAADVKQMCPDSYNWIVNNSFRGDFMSVWARDADLNLWRTFKESWEERNENNYKILLFNPPITANYRDVKPEYIRTTFYRSDHAAFWSSARNNPHINTLPTVLLSDLGSMYNYRL</sequence>
<proteinExistence type="inferred from homology"/>
<dbReference type="InterPro" id="IPR007484">
    <property type="entry name" value="Peptidase_M28"/>
</dbReference>
<evidence type="ECO:0000259" key="3">
    <source>
        <dbReference type="Pfam" id="PF04389"/>
    </source>
</evidence>
<dbReference type="OrthoDB" id="2214at2759"/>
<evidence type="ECO:0000313" key="5">
    <source>
        <dbReference type="Proteomes" id="UP000288716"/>
    </source>
</evidence>
<dbReference type="GO" id="GO:0008235">
    <property type="term" value="F:metalloexopeptidase activity"/>
    <property type="evidence" value="ECO:0007669"/>
    <property type="project" value="InterPro"/>
</dbReference>
<gene>
    <name evidence="4" type="ORF">B4U80_09422</name>
</gene>
<name>A0A443RXM6_9ACAR</name>
<dbReference type="InterPro" id="IPR045175">
    <property type="entry name" value="M28_fam"/>
</dbReference>